<sequence>MSLSSLSSAAGPSSTTLQALSEYCASSDSPESPSRTATPATPSFLNLRCPLSPKLQRRFFQSSPAIIVQSDRFQSAGVQEKMLKALRFSAGSGFTRPASPSSSRSRRDRAVSTQAIYEGLPPSPSDCFFNDTSLLDNSTPKHIGLGILVPSSSTSTSDLRLLSPLASRSASPTPGAVSPADRLSSRLLLSPTPPSSNSPITTPSSSSPSPTPPVKRQSPVLALCPPRARSPQ</sequence>
<dbReference type="AlphaFoldDB" id="A0A8H6X5Z6"/>
<organism evidence="2 3">
    <name type="scientific">Mycena venus</name>
    <dbReference type="NCBI Taxonomy" id="2733690"/>
    <lineage>
        <taxon>Eukaryota</taxon>
        <taxon>Fungi</taxon>
        <taxon>Dikarya</taxon>
        <taxon>Basidiomycota</taxon>
        <taxon>Agaricomycotina</taxon>
        <taxon>Agaricomycetes</taxon>
        <taxon>Agaricomycetidae</taxon>
        <taxon>Agaricales</taxon>
        <taxon>Marasmiineae</taxon>
        <taxon>Mycenaceae</taxon>
        <taxon>Mycena</taxon>
    </lineage>
</organism>
<comment type="caution">
    <text evidence="2">The sequence shown here is derived from an EMBL/GenBank/DDBJ whole genome shotgun (WGS) entry which is preliminary data.</text>
</comment>
<dbReference type="Proteomes" id="UP000620124">
    <property type="component" value="Unassembled WGS sequence"/>
</dbReference>
<dbReference type="EMBL" id="JACAZI010000026">
    <property type="protein sequence ID" value="KAF7334636.1"/>
    <property type="molecule type" value="Genomic_DNA"/>
</dbReference>
<proteinExistence type="predicted"/>
<accession>A0A8H6X5Z6</accession>
<feature type="region of interest" description="Disordered" evidence="1">
    <location>
        <begin position="165"/>
        <end position="232"/>
    </location>
</feature>
<reference evidence="2" key="1">
    <citation type="submission" date="2020-05" db="EMBL/GenBank/DDBJ databases">
        <title>Mycena genomes resolve the evolution of fungal bioluminescence.</title>
        <authorList>
            <person name="Tsai I.J."/>
        </authorList>
    </citation>
    <scope>NUCLEOTIDE SEQUENCE</scope>
    <source>
        <strain evidence="2">CCC161011</strain>
    </source>
</reference>
<feature type="region of interest" description="Disordered" evidence="1">
    <location>
        <begin position="21"/>
        <end position="43"/>
    </location>
</feature>
<name>A0A8H6X5Z6_9AGAR</name>
<dbReference type="OrthoDB" id="3013699at2759"/>
<feature type="compositionally biased region" description="Low complexity" evidence="1">
    <location>
        <begin position="197"/>
        <end position="208"/>
    </location>
</feature>
<evidence type="ECO:0000256" key="1">
    <source>
        <dbReference type="SAM" id="MobiDB-lite"/>
    </source>
</evidence>
<protein>
    <submittedName>
        <fullName evidence="2">Uncharacterized protein</fullName>
    </submittedName>
</protein>
<gene>
    <name evidence="2" type="ORF">MVEN_02294000</name>
</gene>
<keyword evidence="3" id="KW-1185">Reference proteome</keyword>
<evidence type="ECO:0000313" key="2">
    <source>
        <dbReference type="EMBL" id="KAF7334636.1"/>
    </source>
</evidence>
<evidence type="ECO:0000313" key="3">
    <source>
        <dbReference type="Proteomes" id="UP000620124"/>
    </source>
</evidence>
<feature type="region of interest" description="Disordered" evidence="1">
    <location>
        <begin position="92"/>
        <end position="111"/>
    </location>
</feature>